<reference evidence="1" key="2">
    <citation type="journal article" date="2021" name="PeerJ">
        <title>Extensive microbial diversity within the chicken gut microbiome revealed by metagenomics and culture.</title>
        <authorList>
            <person name="Gilroy R."/>
            <person name="Ravi A."/>
            <person name="Getino M."/>
            <person name="Pursley I."/>
            <person name="Horton D.L."/>
            <person name="Alikhan N.F."/>
            <person name="Baker D."/>
            <person name="Gharbi K."/>
            <person name="Hall N."/>
            <person name="Watson M."/>
            <person name="Adriaenssens E.M."/>
            <person name="Foster-Nyarko E."/>
            <person name="Jarju S."/>
            <person name="Secka A."/>
            <person name="Antonio M."/>
            <person name="Oren A."/>
            <person name="Chaudhuri R.R."/>
            <person name="La Ragione R."/>
            <person name="Hildebrand F."/>
            <person name="Pallen M.J."/>
        </authorList>
    </citation>
    <scope>NUCLEOTIDE SEQUENCE</scope>
    <source>
        <strain evidence="1">CHK193-30670</strain>
    </source>
</reference>
<proteinExistence type="predicted"/>
<comment type="caution">
    <text evidence="1">The sequence shown here is derived from an EMBL/GenBank/DDBJ whole genome shotgun (WGS) entry which is preliminary data.</text>
</comment>
<dbReference type="EMBL" id="DVMT01000056">
    <property type="protein sequence ID" value="HIU40766.1"/>
    <property type="molecule type" value="Genomic_DNA"/>
</dbReference>
<organism evidence="1 2">
    <name type="scientific">Candidatus Aphodocola excrementigallinarum</name>
    <dbReference type="NCBI Taxonomy" id="2840670"/>
    <lineage>
        <taxon>Bacteria</taxon>
        <taxon>Bacillati</taxon>
        <taxon>Bacillota</taxon>
        <taxon>Bacilli</taxon>
        <taxon>Candidatus Aphodocola</taxon>
    </lineage>
</organism>
<name>A0A9D1LJ95_9FIRM</name>
<evidence type="ECO:0000313" key="2">
    <source>
        <dbReference type="Proteomes" id="UP000824074"/>
    </source>
</evidence>
<dbReference type="AlphaFoldDB" id="A0A9D1LJ95"/>
<gene>
    <name evidence="1" type="ORF">IAB68_05650</name>
</gene>
<protein>
    <submittedName>
        <fullName evidence="1">Uncharacterized protein</fullName>
    </submittedName>
</protein>
<evidence type="ECO:0000313" key="1">
    <source>
        <dbReference type="EMBL" id="HIU40766.1"/>
    </source>
</evidence>
<reference evidence="1" key="1">
    <citation type="submission" date="2020-10" db="EMBL/GenBank/DDBJ databases">
        <authorList>
            <person name="Gilroy R."/>
        </authorList>
    </citation>
    <scope>NUCLEOTIDE SEQUENCE</scope>
    <source>
        <strain evidence="1">CHK193-30670</strain>
    </source>
</reference>
<accession>A0A9D1LJ95</accession>
<sequence>MLFKTSKLYCKYVIAIINNNIKKFKFDTDSYKELDERLYKSYLKLEKIINSEFSD</sequence>
<dbReference type="Proteomes" id="UP000824074">
    <property type="component" value="Unassembled WGS sequence"/>
</dbReference>